<accession>A0A399D0W1</accession>
<comment type="caution">
    <text evidence="1">The sequence shown here is derived from an EMBL/GenBank/DDBJ whole genome shotgun (WGS) entry which is preliminary data.</text>
</comment>
<protein>
    <submittedName>
        <fullName evidence="1">Uncharacterized protein</fullName>
    </submittedName>
</protein>
<name>A0A399D0W1_9BACT</name>
<reference evidence="1 2" key="1">
    <citation type="journal article" date="2015" name="Int. J. Syst. Evol. Microbiol.">
        <title>Mariniphaga sediminis sp. nov., isolated from coastal sediment.</title>
        <authorList>
            <person name="Wang F.Q."/>
            <person name="Shen Q.Y."/>
            <person name="Chen G.J."/>
            <person name="Du Z.J."/>
        </authorList>
    </citation>
    <scope>NUCLEOTIDE SEQUENCE [LARGE SCALE GENOMIC DNA]</scope>
    <source>
        <strain evidence="1 2">SY21</strain>
    </source>
</reference>
<evidence type="ECO:0000313" key="1">
    <source>
        <dbReference type="EMBL" id="RIH65063.1"/>
    </source>
</evidence>
<keyword evidence="2" id="KW-1185">Reference proteome</keyword>
<gene>
    <name evidence="1" type="ORF">D1164_10770</name>
</gene>
<dbReference type="RefSeq" id="WP_119349988.1">
    <property type="nucleotide sequence ID" value="NZ_QWET01000007.1"/>
</dbReference>
<proteinExistence type="predicted"/>
<dbReference type="Proteomes" id="UP000266441">
    <property type="component" value="Unassembled WGS sequence"/>
</dbReference>
<dbReference type="AlphaFoldDB" id="A0A399D0W1"/>
<evidence type="ECO:0000313" key="2">
    <source>
        <dbReference type="Proteomes" id="UP000266441"/>
    </source>
</evidence>
<dbReference type="EMBL" id="QWET01000007">
    <property type="protein sequence ID" value="RIH65063.1"/>
    <property type="molecule type" value="Genomic_DNA"/>
</dbReference>
<organism evidence="1 2">
    <name type="scientific">Mariniphaga sediminis</name>
    <dbReference type="NCBI Taxonomy" id="1628158"/>
    <lineage>
        <taxon>Bacteria</taxon>
        <taxon>Pseudomonadati</taxon>
        <taxon>Bacteroidota</taxon>
        <taxon>Bacteroidia</taxon>
        <taxon>Marinilabiliales</taxon>
        <taxon>Prolixibacteraceae</taxon>
        <taxon>Mariniphaga</taxon>
    </lineage>
</organism>
<sequence length="72" mass="8064">MNIPVPIAAPQLPWDPQKAPGTFPDHWLAAISPKERNRCPGLRDRRILIHQEKKETIKSLLRSGSANSDSPD</sequence>